<organism evidence="1 2">
    <name type="scientific">Homoserinibacter gongjuensis</name>
    <dbReference type="NCBI Taxonomy" id="1162968"/>
    <lineage>
        <taxon>Bacteria</taxon>
        <taxon>Bacillati</taxon>
        <taxon>Actinomycetota</taxon>
        <taxon>Actinomycetes</taxon>
        <taxon>Micrococcales</taxon>
        <taxon>Microbacteriaceae</taxon>
        <taxon>Homoserinibacter</taxon>
    </lineage>
</organism>
<dbReference type="Gene3D" id="3.50.50.60">
    <property type="entry name" value="FAD/NAD(P)-binding domain"/>
    <property type="match status" value="1"/>
</dbReference>
<proteinExistence type="predicted"/>
<sequence length="176" mass="18199">MATRRAIIVGSGPNGLAAAVTLARAGIEVTVRERSATIGGGTATHELTLPGYRHDVCSAVHPMAAASGFFRSFELASRVELLTPEISYAQPLAPGRSALAYRSLGRTVEGLGADGAAWQRLFAPLVERAAELSAIAGSPCCHPATSRRSSSWGCASCTRALPPGTSGSAVRRPPRC</sequence>
<evidence type="ECO:0000313" key="2">
    <source>
        <dbReference type="Proteomes" id="UP001157069"/>
    </source>
</evidence>
<comment type="caution">
    <text evidence="1">The sequence shown here is derived from an EMBL/GenBank/DDBJ whole genome shotgun (WGS) entry which is preliminary data.</text>
</comment>
<reference evidence="2" key="1">
    <citation type="journal article" date="2019" name="Int. J. Syst. Evol. Microbiol.">
        <title>The Global Catalogue of Microorganisms (GCM) 10K type strain sequencing project: providing services to taxonomists for standard genome sequencing and annotation.</title>
        <authorList>
            <consortium name="The Broad Institute Genomics Platform"/>
            <consortium name="The Broad Institute Genome Sequencing Center for Infectious Disease"/>
            <person name="Wu L."/>
            <person name="Ma J."/>
        </authorList>
    </citation>
    <scope>NUCLEOTIDE SEQUENCE [LARGE SCALE GENOMIC DNA]</scope>
    <source>
        <strain evidence="2">NBRC 108755</strain>
    </source>
</reference>
<dbReference type="SUPFAM" id="SSF51905">
    <property type="entry name" value="FAD/NAD(P)-binding domain"/>
    <property type="match status" value="1"/>
</dbReference>
<dbReference type="EMBL" id="BSVA01000001">
    <property type="protein sequence ID" value="GMA92808.1"/>
    <property type="molecule type" value="Genomic_DNA"/>
</dbReference>
<dbReference type="PANTHER" id="PTHR10668">
    <property type="entry name" value="PHYTOENE DEHYDROGENASE"/>
    <property type="match status" value="1"/>
</dbReference>
<evidence type="ECO:0000313" key="1">
    <source>
        <dbReference type="EMBL" id="GMA92808.1"/>
    </source>
</evidence>
<dbReference type="PANTHER" id="PTHR10668:SF105">
    <property type="entry name" value="DEHYDROGENASE-RELATED"/>
    <property type="match status" value="1"/>
</dbReference>
<dbReference type="RefSeq" id="WP_431308735.1">
    <property type="nucleotide sequence ID" value="NZ_BSVA01000001.1"/>
</dbReference>
<dbReference type="PRINTS" id="PR00419">
    <property type="entry name" value="ADXRDTASE"/>
</dbReference>
<name>A0ABQ6JZM5_9MICO</name>
<dbReference type="Proteomes" id="UP001157069">
    <property type="component" value="Unassembled WGS sequence"/>
</dbReference>
<dbReference type="InterPro" id="IPR036188">
    <property type="entry name" value="FAD/NAD-bd_sf"/>
</dbReference>
<dbReference type="Pfam" id="PF13450">
    <property type="entry name" value="NAD_binding_8"/>
    <property type="match status" value="1"/>
</dbReference>
<keyword evidence="2" id="KW-1185">Reference proteome</keyword>
<accession>A0ABQ6JZM5</accession>
<gene>
    <name evidence="1" type="ORF">GCM10025869_33370</name>
</gene>
<protein>
    <submittedName>
        <fullName evidence="1">Uncharacterized protein</fullName>
    </submittedName>
</protein>